<dbReference type="Gene3D" id="1.50.10.10">
    <property type="match status" value="1"/>
</dbReference>
<dbReference type="Proteomes" id="UP001153404">
    <property type="component" value="Unassembled WGS sequence"/>
</dbReference>
<evidence type="ECO:0000313" key="3">
    <source>
        <dbReference type="Proteomes" id="UP001153404"/>
    </source>
</evidence>
<accession>A0A9X4KPZ3</accession>
<evidence type="ECO:0000313" key="2">
    <source>
        <dbReference type="EMBL" id="MDG0808637.1"/>
    </source>
</evidence>
<dbReference type="SUPFAM" id="SSF48208">
    <property type="entry name" value="Six-hairpin glycosidases"/>
    <property type="match status" value="1"/>
</dbReference>
<evidence type="ECO:0008006" key="4">
    <source>
        <dbReference type="Google" id="ProtNLM"/>
    </source>
</evidence>
<gene>
    <name evidence="2" type="ORF">OMP40_03950</name>
</gene>
<sequence length="809" mass="91142">MTAAYTVDRGVILSECGLPESPRWFSDGRLSFQMDDRGITQVDYCHPAQRFGNTTLFLQRHWHGFRLFIERDLRNYLPELRQVRVWPFGIEAEWRLFDSLLGLRVMAVEERIVFELRTPEGLPEDLTLKLAFYKHFALTPSDAEDPRFAPRGARRTWDDWRFDDAKNAFIGGFSERPHDSASLEEHRGESRQQVSIEADFPLRVAATPVNVKYTLSGAQPLQAGRTYRFAISLGDESALDAASDEAIGRQFARYRAVADASPVLDSPYPALNEYMSLLPMYHEACKVRSVPGAIKAKTNEYWVWGWDGLTSNDATMYWGDAAFIADMLRFYEETADPERGIAHAYGYDLSVIGVSALPAQGMYITLLQQYYAMTGDLDVVARHYPFAAGLYRRIAALEVGDTGLCEGTSLFPDFPVFMQETGRDLSGMNNTIFYCASRSMEYLAALTGDEPTETLAGALFRRTERHFLPLFFDPSRGFIVSSVDADSLARRNSFNANAVKWENGYCRELLAGAHERSLQFFLDHIVSPSGLREIPPWDGAYDRDANQLQCWWPVTGEYFMRLINAFDRREPIDRWIGWVEYWARRLTCPEGIPLYVETTEPELDRWNSLKGSWQAYSMRGWYQAAVHGVVGVDIDAGGIQIHPYSGEELTLRGLHYRGKRLHLEMRGSGPYVEYVDVGDTRIEGTCKIPSDLLNGADELTIRVRRTAQPLHSLYIARATGLALREYAYGPSYLSAVVSGAGTARLTVLSDAAPDVCVDDREASCEYDSGSRTATIELRCKPGEPRTIHISRPPEGGASPIGPAMRLTNQ</sequence>
<keyword evidence="3" id="KW-1185">Reference proteome</keyword>
<comment type="caution">
    <text evidence="2">The sequence shown here is derived from an EMBL/GenBank/DDBJ whole genome shotgun (WGS) entry which is preliminary data.</text>
</comment>
<evidence type="ECO:0000256" key="1">
    <source>
        <dbReference type="SAM" id="MobiDB-lite"/>
    </source>
</evidence>
<dbReference type="EMBL" id="JAPDIA010000002">
    <property type="protein sequence ID" value="MDG0808637.1"/>
    <property type="molecule type" value="Genomic_DNA"/>
</dbReference>
<organism evidence="2 3">
    <name type="scientific">Cohnella rhizosphaerae</name>
    <dbReference type="NCBI Taxonomy" id="1457232"/>
    <lineage>
        <taxon>Bacteria</taxon>
        <taxon>Bacillati</taxon>
        <taxon>Bacillota</taxon>
        <taxon>Bacilli</taxon>
        <taxon>Bacillales</taxon>
        <taxon>Paenibacillaceae</taxon>
        <taxon>Cohnella</taxon>
    </lineage>
</organism>
<feature type="region of interest" description="Disordered" evidence="1">
    <location>
        <begin position="789"/>
        <end position="809"/>
    </location>
</feature>
<dbReference type="InterPro" id="IPR008928">
    <property type="entry name" value="6-hairpin_glycosidase_sf"/>
</dbReference>
<proteinExistence type="predicted"/>
<dbReference type="AlphaFoldDB" id="A0A9X4KPZ3"/>
<name>A0A9X4KPZ3_9BACL</name>
<reference evidence="2" key="1">
    <citation type="submission" date="2022-10" db="EMBL/GenBank/DDBJ databases">
        <title>Comparative genomic analysis of Cohnella hashimotonis sp. nov., isolated from the International Space Station.</title>
        <authorList>
            <person name="Simpson A."/>
            <person name="Venkateswaran K."/>
        </authorList>
    </citation>
    <scope>NUCLEOTIDE SEQUENCE</scope>
    <source>
        <strain evidence="2">DSM 28161</strain>
    </source>
</reference>
<dbReference type="RefSeq" id="WP_277529329.1">
    <property type="nucleotide sequence ID" value="NZ_JAPDIA010000002.1"/>
</dbReference>
<dbReference type="GO" id="GO:0005975">
    <property type="term" value="P:carbohydrate metabolic process"/>
    <property type="evidence" value="ECO:0007669"/>
    <property type="project" value="InterPro"/>
</dbReference>
<dbReference type="InterPro" id="IPR012341">
    <property type="entry name" value="6hp_glycosidase-like_sf"/>
</dbReference>
<protein>
    <recommendedName>
        <fullName evidence="4">Alpha-L-rhamnosidase six-hairpin glycosidase domain-containing protein</fullName>
    </recommendedName>
</protein>